<accession>A0A3R7LZG5</accession>
<feature type="region of interest" description="Disordered" evidence="1">
    <location>
        <begin position="90"/>
        <end position="181"/>
    </location>
</feature>
<comment type="caution">
    <text evidence="2">The sequence shown here is derived from an EMBL/GenBank/DDBJ whole genome shotgun (WGS) entry which is preliminary data.</text>
</comment>
<dbReference type="AlphaFoldDB" id="A0A3R7LZG5"/>
<protein>
    <submittedName>
        <fullName evidence="2">Uncharacterized protein</fullName>
    </submittedName>
</protein>
<gene>
    <name evidence="2" type="ORF">C7M84_018976</name>
</gene>
<reference evidence="2 3" key="2">
    <citation type="submission" date="2019-01" db="EMBL/GenBank/DDBJ databases">
        <title>The decoding of complex shrimp genome reveals the adaptation for benthos swimmer, frequently molting mechanism and breeding impact on genome.</title>
        <authorList>
            <person name="Sun Y."/>
            <person name="Gao Y."/>
            <person name="Yu Y."/>
        </authorList>
    </citation>
    <scope>NUCLEOTIDE SEQUENCE [LARGE SCALE GENOMIC DNA]</scope>
    <source>
        <tissue evidence="2">Muscle</tissue>
    </source>
</reference>
<keyword evidence="3" id="KW-1185">Reference proteome</keyword>
<evidence type="ECO:0000313" key="2">
    <source>
        <dbReference type="EMBL" id="ROT63151.1"/>
    </source>
</evidence>
<evidence type="ECO:0000256" key="1">
    <source>
        <dbReference type="SAM" id="MobiDB-lite"/>
    </source>
</evidence>
<evidence type="ECO:0000313" key="3">
    <source>
        <dbReference type="Proteomes" id="UP000283509"/>
    </source>
</evidence>
<name>A0A3R7LZG5_PENVA</name>
<reference evidence="2 3" key="1">
    <citation type="submission" date="2018-04" db="EMBL/GenBank/DDBJ databases">
        <authorList>
            <person name="Zhang X."/>
            <person name="Yuan J."/>
            <person name="Li F."/>
            <person name="Xiang J."/>
        </authorList>
    </citation>
    <scope>NUCLEOTIDE SEQUENCE [LARGE SCALE GENOMIC DNA]</scope>
    <source>
        <tissue evidence="2">Muscle</tissue>
    </source>
</reference>
<proteinExistence type="predicted"/>
<feature type="compositionally biased region" description="Polar residues" evidence="1">
    <location>
        <begin position="120"/>
        <end position="141"/>
    </location>
</feature>
<dbReference type="EMBL" id="QCYY01003481">
    <property type="protein sequence ID" value="ROT63151.1"/>
    <property type="molecule type" value="Genomic_DNA"/>
</dbReference>
<dbReference type="Proteomes" id="UP000283509">
    <property type="component" value="Unassembled WGS sequence"/>
</dbReference>
<sequence length="449" mass="50073">MNEHRWRHRRQLLARTGGHGNGGSSGRENLPCFSREKSLQLWGMVVTVMSHGKAIAYGDCEEGALLVSLGHVLQIVLDFVATSFPPPRGVRRPCGRARPPRQVGFGQGARRGNPAGPLLTSRQRQTPSARTQLGGRQTSAGFQGEKERPARLQRGKSEVSLPVTDSLQRRRGGGRPTKADPAARTLFSSLHFYTSLTPTHAHARPPTHAHTPHVLPWAINIIFNPYLPAEVLRIIPLLLLSLRRATGLVLTGRLVFYDLLQPPPCRFQEPPPPFLLLSIKFLNNKSTWRLPRYYLRRANDFPFPFPSPLLSIPLWLSSSPSSLPFSLPFSSSQHPHFGSRLLPPPSLYALSLSRIITEARYPNHNLHRIHSRRNARPRERWKCKLRFFNHNENQFSDDERDTGGAGPPAIPFLASHAARLLGNPRGGNPDYGAEIGFEVGGIKRGALKE</sequence>
<feature type="compositionally biased region" description="Basic residues" evidence="1">
    <location>
        <begin position="90"/>
        <end position="99"/>
    </location>
</feature>
<organism evidence="2 3">
    <name type="scientific">Penaeus vannamei</name>
    <name type="common">Whiteleg shrimp</name>
    <name type="synonym">Litopenaeus vannamei</name>
    <dbReference type="NCBI Taxonomy" id="6689"/>
    <lineage>
        <taxon>Eukaryota</taxon>
        <taxon>Metazoa</taxon>
        <taxon>Ecdysozoa</taxon>
        <taxon>Arthropoda</taxon>
        <taxon>Crustacea</taxon>
        <taxon>Multicrustacea</taxon>
        <taxon>Malacostraca</taxon>
        <taxon>Eumalacostraca</taxon>
        <taxon>Eucarida</taxon>
        <taxon>Decapoda</taxon>
        <taxon>Dendrobranchiata</taxon>
        <taxon>Penaeoidea</taxon>
        <taxon>Penaeidae</taxon>
        <taxon>Penaeus</taxon>
    </lineage>
</organism>